<evidence type="ECO:0000313" key="2">
    <source>
        <dbReference type="Proteomes" id="UP000054815"/>
    </source>
</evidence>
<gene>
    <name evidence="1" type="ORF">T4E_4381</name>
</gene>
<proteinExistence type="predicted"/>
<protein>
    <submittedName>
        <fullName evidence="1">Uncharacterized protein</fullName>
    </submittedName>
</protein>
<dbReference type="AlphaFoldDB" id="A0A0V0XSW3"/>
<accession>A0A0V0XSW3</accession>
<dbReference type="EMBL" id="JYDU01000146">
    <property type="protein sequence ID" value="KRX91111.1"/>
    <property type="molecule type" value="Genomic_DNA"/>
</dbReference>
<comment type="caution">
    <text evidence="1">The sequence shown here is derived from an EMBL/GenBank/DDBJ whole genome shotgun (WGS) entry which is preliminary data.</text>
</comment>
<sequence>MANVCIGQCLSCDIFSCTCLLGISPGRIECQQLGRQTQDTVFTQYVDQLLDSKHNTLSTSAS</sequence>
<reference evidence="1 2" key="1">
    <citation type="submission" date="2015-01" db="EMBL/GenBank/DDBJ databases">
        <title>Evolution of Trichinella species and genotypes.</title>
        <authorList>
            <person name="Korhonen P.K."/>
            <person name="Edoardo P."/>
            <person name="Giuseppe L.R."/>
            <person name="Gasser R.B."/>
        </authorList>
    </citation>
    <scope>NUCLEOTIDE SEQUENCE [LARGE SCALE GENOMIC DNA]</scope>
    <source>
        <strain evidence="1">ISS141</strain>
    </source>
</reference>
<dbReference type="Proteomes" id="UP000054815">
    <property type="component" value="Unassembled WGS sequence"/>
</dbReference>
<organism evidence="1 2">
    <name type="scientific">Trichinella pseudospiralis</name>
    <name type="common">Parasitic roundworm</name>
    <dbReference type="NCBI Taxonomy" id="6337"/>
    <lineage>
        <taxon>Eukaryota</taxon>
        <taxon>Metazoa</taxon>
        <taxon>Ecdysozoa</taxon>
        <taxon>Nematoda</taxon>
        <taxon>Enoplea</taxon>
        <taxon>Dorylaimia</taxon>
        <taxon>Trichinellida</taxon>
        <taxon>Trichinellidae</taxon>
        <taxon>Trichinella</taxon>
    </lineage>
</organism>
<name>A0A0V0XSW3_TRIPS</name>
<evidence type="ECO:0000313" key="1">
    <source>
        <dbReference type="EMBL" id="KRX91111.1"/>
    </source>
</evidence>